<evidence type="ECO:0000313" key="2">
    <source>
        <dbReference type="Proteomes" id="UP000176101"/>
    </source>
</evidence>
<dbReference type="Proteomes" id="UP000176101">
    <property type="component" value="Unassembled WGS sequence"/>
</dbReference>
<evidence type="ECO:0008006" key="3">
    <source>
        <dbReference type="Google" id="ProtNLM"/>
    </source>
</evidence>
<dbReference type="SUPFAM" id="SSF51445">
    <property type="entry name" value="(Trans)glycosidases"/>
    <property type="match status" value="1"/>
</dbReference>
<dbReference type="Gene3D" id="3.20.20.80">
    <property type="entry name" value="Glycosidases"/>
    <property type="match status" value="1"/>
</dbReference>
<name>A0A1E7KGH4_9ACTN</name>
<protein>
    <recommendedName>
        <fullName evidence="3">Abortive infection protein</fullName>
    </recommendedName>
</protein>
<reference evidence="1 2" key="1">
    <citation type="journal article" date="2016" name="Front. Microbiol.">
        <title>Comparative Genomics Analysis of Streptomyces Species Reveals Their Adaptation to the Marine Environment and Their Diversity at the Genomic Level.</title>
        <authorList>
            <person name="Tian X."/>
            <person name="Zhang Z."/>
            <person name="Yang T."/>
            <person name="Chen M."/>
            <person name="Li J."/>
            <person name="Chen F."/>
            <person name="Yang J."/>
            <person name="Li W."/>
            <person name="Zhang B."/>
            <person name="Zhang Z."/>
            <person name="Wu J."/>
            <person name="Zhang C."/>
            <person name="Long L."/>
            <person name="Xiao J."/>
        </authorList>
    </citation>
    <scope>NUCLEOTIDE SEQUENCE [LARGE SCALE GENOMIC DNA]</scope>
    <source>
        <strain evidence="1 2">SCSIO 02100</strain>
    </source>
</reference>
<dbReference type="EMBL" id="LJGU01000126">
    <property type="protein sequence ID" value="OEV03018.1"/>
    <property type="molecule type" value="Genomic_DNA"/>
</dbReference>
<proteinExistence type="predicted"/>
<dbReference type="PATRIC" id="fig|1075402.3.peg.1596"/>
<sequence length="308" mass="33623">MRRDMSAIRDDLACNAVSIMGTDPQRLLEAARIAVDKGLFAWLQPRMIEARPRAIESGLRALCAGAQKLQGHGAVGINIGCELTLTSRGIVPGRSFDHRGQRLPKLIMSRKRKFDRKLNSLLARLAAAVRESFTGPITYSAGDWESVDWSPFDYVGLDTYRDEDNAADYARQVSRHTAGEKPVLVTEFGCCAYRGAAERGASGYDILDHQTDPPSITSEVVRDEQVQADYLSESINALATTGVHGVFVFAFSEPMHLHSDEVRTDADLASFGIVKITHLAGASAGEAEQWLPKSAFQAVASRYTALHG</sequence>
<keyword evidence="2" id="KW-1185">Reference proteome</keyword>
<dbReference type="InterPro" id="IPR017853">
    <property type="entry name" value="GH"/>
</dbReference>
<accession>A0A1E7KGH4</accession>
<dbReference type="STRING" id="1075402.AN216_13530"/>
<comment type="caution">
    <text evidence="1">The sequence shown here is derived from an EMBL/GenBank/DDBJ whole genome shotgun (WGS) entry which is preliminary data.</text>
</comment>
<dbReference type="AlphaFoldDB" id="A0A1E7KGH4"/>
<evidence type="ECO:0000313" key="1">
    <source>
        <dbReference type="EMBL" id="OEV03018.1"/>
    </source>
</evidence>
<organism evidence="1 2">
    <name type="scientific">Streptomyces oceani</name>
    <dbReference type="NCBI Taxonomy" id="1075402"/>
    <lineage>
        <taxon>Bacteria</taxon>
        <taxon>Bacillati</taxon>
        <taxon>Actinomycetota</taxon>
        <taxon>Actinomycetes</taxon>
        <taxon>Kitasatosporales</taxon>
        <taxon>Streptomycetaceae</taxon>
        <taxon>Streptomyces</taxon>
    </lineage>
</organism>
<gene>
    <name evidence="1" type="ORF">AN216_13530</name>
</gene>